<dbReference type="AlphaFoldDB" id="A0AAQ3TDF6"/>
<evidence type="ECO:0000259" key="3">
    <source>
        <dbReference type="Pfam" id="PF23635"/>
    </source>
</evidence>
<evidence type="ECO:0008006" key="6">
    <source>
        <dbReference type="Google" id="ProtNLM"/>
    </source>
</evidence>
<evidence type="ECO:0000313" key="5">
    <source>
        <dbReference type="Proteomes" id="UP001341281"/>
    </source>
</evidence>
<gene>
    <name evidence="4" type="ORF">U9M48_018706</name>
</gene>
<feature type="region of interest" description="Disordered" evidence="1">
    <location>
        <begin position="1"/>
        <end position="23"/>
    </location>
</feature>
<name>A0AAQ3TDF6_PASNO</name>
<evidence type="ECO:0000313" key="4">
    <source>
        <dbReference type="EMBL" id="WVZ69997.1"/>
    </source>
</evidence>
<proteinExistence type="predicted"/>
<accession>A0AAQ3TDF6</accession>
<keyword evidence="5" id="KW-1185">Reference proteome</keyword>
<feature type="domain" description="F-box protein AT5G49610-like beta-propeller" evidence="3">
    <location>
        <begin position="139"/>
        <end position="416"/>
    </location>
</feature>
<dbReference type="Gene3D" id="1.20.1280.50">
    <property type="match status" value="1"/>
</dbReference>
<dbReference type="InterPro" id="IPR001810">
    <property type="entry name" value="F-box_dom"/>
</dbReference>
<organism evidence="4 5">
    <name type="scientific">Paspalum notatum var. saurae</name>
    <dbReference type="NCBI Taxonomy" id="547442"/>
    <lineage>
        <taxon>Eukaryota</taxon>
        <taxon>Viridiplantae</taxon>
        <taxon>Streptophyta</taxon>
        <taxon>Embryophyta</taxon>
        <taxon>Tracheophyta</taxon>
        <taxon>Spermatophyta</taxon>
        <taxon>Magnoliopsida</taxon>
        <taxon>Liliopsida</taxon>
        <taxon>Poales</taxon>
        <taxon>Poaceae</taxon>
        <taxon>PACMAD clade</taxon>
        <taxon>Panicoideae</taxon>
        <taxon>Andropogonodae</taxon>
        <taxon>Paspaleae</taxon>
        <taxon>Paspalinae</taxon>
        <taxon>Paspalum</taxon>
    </lineage>
</organism>
<dbReference type="PANTHER" id="PTHR33207">
    <property type="entry name" value="F-BOX DOMAIN CONTAINING PROTEIN-RELATED"/>
    <property type="match status" value="1"/>
</dbReference>
<sequence length="439" mass="49947">MGEHERSPTQLPPAKRPKKSSTTTIHSLTDDLLLQIFLRLPSLATLVRAAIACRPWRRAVASSPAFRRRFRELHPAPLLGFFFEPPSTYQHPALPALPAFPSFVPTRRRDRDLAAAVRGSDFFLTSIQEHPDKPHTWEIHDCRGGYVLLRNGDQFCDQAMAVVNPMAPQIQPFIDDGHADIFEGSRGTPVEFNACLLCSEEDPTSFRVVLLAHDESRVRATVFSSDTREWKIHPWVDVPGRPRRSKFWLLNSNMQSNGFVYWVYKNNKYMVTLNTATMEFSAEELPQFLRNRRCSFSVGETNSGMRCIVYAIDFTVGVMLRRTDGDGVEKWVLNRATPLDGQLDGILGKLKSNYDELLIVEVRDGFAYLATSKKFPDSLNPSWFMSLCLETMKLENLFQRTIDSGAHPYIMAWPPSLVGNYKFPLQDDNTKCIKCHPSC</sequence>
<dbReference type="Proteomes" id="UP001341281">
    <property type="component" value="Chromosome 04"/>
</dbReference>
<reference evidence="4 5" key="1">
    <citation type="submission" date="2024-02" db="EMBL/GenBank/DDBJ databases">
        <title>High-quality chromosome-scale genome assembly of Pensacola bahiagrass (Paspalum notatum Flugge var. saurae).</title>
        <authorList>
            <person name="Vega J.M."/>
            <person name="Podio M."/>
            <person name="Orjuela J."/>
            <person name="Siena L.A."/>
            <person name="Pessino S.C."/>
            <person name="Combes M.C."/>
            <person name="Mariac C."/>
            <person name="Albertini E."/>
            <person name="Pupilli F."/>
            <person name="Ortiz J.P.A."/>
            <person name="Leblanc O."/>
        </authorList>
    </citation>
    <scope>NUCLEOTIDE SEQUENCE [LARGE SCALE GENOMIC DNA]</scope>
    <source>
        <strain evidence="4">R1</strain>
        <tissue evidence="4">Leaf</tissue>
    </source>
</reference>
<evidence type="ECO:0000259" key="2">
    <source>
        <dbReference type="Pfam" id="PF12937"/>
    </source>
</evidence>
<dbReference type="Pfam" id="PF12937">
    <property type="entry name" value="F-box-like"/>
    <property type="match status" value="1"/>
</dbReference>
<dbReference type="SUPFAM" id="SSF81383">
    <property type="entry name" value="F-box domain"/>
    <property type="match status" value="1"/>
</dbReference>
<protein>
    <recommendedName>
        <fullName evidence="6">F-box domain-containing protein</fullName>
    </recommendedName>
</protein>
<dbReference type="InterPro" id="IPR056594">
    <property type="entry name" value="AT5G49610-like_b-prop"/>
</dbReference>
<dbReference type="InterPro" id="IPR036047">
    <property type="entry name" value="F-box-like_dom_sf"/>
</dbReference>
<dbReference type="Pfam" id="PF23635">
    <property type="entry name" value="Beta-prop_AT5G49610-like"/>
    <property type="match status" value="1"/>
</dbReference>
<dbReference type="EMBL" id="CP144748">
    <property type="protein sequence ID" value="WVZ69997.1"/>
    <property type="molecule type" value="Genomic_DNA"/>
</dbReference>
<feature type="domain" description="F-box" evidence="2">
    <location>
        <begin position="30"/>
        <end position="70"/>
    </location>
</feature>
<evidence type="ECO:0000256" key="1">
    <source>
        <dbReference type="SAM" id="MobiDB-lite"/>
    </source>
</evidence>